<dbReference type="AlphaFoldDB" id="A0A1D2QSK1"/>
<evidence type="ECO:0000259" key="2">
    <source>
        <dbReference type="Pfam" id="PF14467"/>
    </source>
</evidence>
<dbReference type="InterPro" id="IPR025218">
    <property type="entry name" value="DUF4426"/>
</dbReference>
<organism evidence="3 4">
    <name type="scientific">Candidatus Endobugula sertula</name>
    <name type="common">Bugula neritina bacterial symbiont</name>
    <dbReference type="NCBI Taxonomy" id="62101"/>
    <lineage>
        <taxon>Bacteria</taxon>
        <taxon>Pseudomonadati</taxon>
        <taxon>Pseudomonadota</taxon>
        <taxon>Gammaproteobacteria</taxon>
        <taxon>Cellvibrionales</taxon>
        <taxon>Cellvibrionaceae</taxon>
        <taxon>Candidatus Endobugula</taxon>
    </lineage>
</organism>
<dbReference type="Proteomes" id="UP000242502">
    <property type="component" value="Unassembled WGS sequence"/>
</dbReference>
<dbReference type="Pfam" id="PF14467">
    <property type="entry name" value="DUF4426"/>
    <property type="match status" value="1"/>
</dbReference>
<feature type="domain" description="DUF4426" evidence="2">
    <location>
        <begin position="28"/>
        <end position="146"/>
    </location>
</feature>
<gene>
    <name evidence="3" type="ORF">AB835_03020</name>
</gene>
<sequence length="147" mass="17006">MKYYLLPFCICLLFYYSPINAQENISYDLGEYTVYYNVFNSSLIPAEVAQAYHLTRAKDRVYLNVAVVKKSGGYGFAPAKLEGVYRNLIQQQFPLKFIEIKESTSTYYLAPIHFNNEDILHLDITVKPNRTGSETTFTITKKLYVDQ</sequence>
<evidence type="ECO:0000256" key="1">
    <source>
        <dbReference type="SAM" id="SignalP"/>
    </source>
</evidence>
<dbReference type="Gene3D" id="2.60.40.3340">
    <property type="entry name" value="Domain of unknown function DUF4426"/>
    <property type="match status" value="1"/>
</dbReference>
<protein>
    <recommendedName>
        <fullName evidence="2">DUF4426 domain-containing protein</fullName>
    </recommendedName>
</protein>
<feature type="chain" id="PRO_5008906595" description="DUF4426 domain-containing protein" evidence="1">
    <location>
        <begin position="22"/>
        <end position="147"/>
    </location>
</feature>
<dbReference type="EMBL" id="MDLC01000007">
    <property type="protein sequence ID" value="ODS24568.1"/>
    <property type="molecule type" value="Genomic_DNA"/>
</dbReference>
<feature type="signal peptide" evidence="1">
    <location>
        <begin position="1"/>
        <end position="21"/>
    </location>
</feature>
<keyword evidence="1" id="KW-0732">Signal</keyword>
<name>A0A1D2QSK1_9GAMM</name>
<proteinExistence type="predicted"/>
<reference evidence="3 4" key="1">
    <citation type="journal article" date="2016" name="Appl. Environ. Microbiol.">
        <title>Lack of Overt Genome Reduction in the Bryostatin-Producing Bryozoan Symbiont "Candidatus Endobugula sertula".</title>
        <authorList>
            <person name="Miller I.J."/>
            <person name="Vanee N."/>
            <person name="Fong S.S."/>
            <person name="Lim-Fong G.E."/>
            <person name="Kwan J.C."/>
        </authorList>
    </citation>
    <scope>NUCLEOTIDE SEQUENCE [LARGE SCALE GENOMIC DNA]</scope>
    <source>
        <strain evidence="3">AB1-4</strain>
    </source>
</reference>
<accession>A0A1D2QSK1</accession>
<dbReference type="STRING" id="62101.AB835_03020"/>
<evidence type="ECO:0000313" key="4">
    <source>
        <dbReference type="Proteomes" id="UP000242502"/>
    </source>
</evidence>
<comment type="caution">
    <text evidence="3">The sequence shown here is derived from an EMBL/GenBank/DDBJ whole genome shotgun (WGS) entry which is preliminary data.</text>
</comment>
<evidence type="ECO:0000313" key="3">
    <source>
        <dbReference type="EMBL" id="ODS24568.1"/>
    </source>
</evidence>